<evidence type="ECO:0000256" key="1">
    <source>
        <dbReference type="SAM" id="MobiDB-lite"/>
    </source>
</evidence>
<dbReference type="OrthoDB" id="5337924at2"/>
<feature type="region of interest" description="Disordered" evidence="1">
    <location>
        <begin position="373"/>
        <end position="397"/>
    </location>
</feature>
<proteinExistence type="predicted"/>
<dbReference type="Proteomes" id="UP000594749">
    <property type="component" value="Chromosome"/>
</dbReference>
<dbReference type="RefSeq" id="WP_025801988.1">
    <property type="nucleotide sequence ID" value="NZ_CP053842.1"/>
</dbReference>
<evidence type="ECO:0000313" key="3">
    <source>
        <dbReference type="Proteomes" id="UP000594749"/>
    </source>
</evidence>
<sequence length="397" mass="44862">MENLKNRLNLEINSKFKGKNLEEKKALCGKIFEKAYDELKTQDLLNKDSLETLLYMLKSALIKEEEERLLALIYEGEKIRKEISCSGRAIKEAIFESFEDIESIIKGKNTIEAQTVLSIINETLVESAQLTDVIKEVSESVFLSILENGDDVEETAFEFSKNIVYKTLGESEFKKYNAISIAKTVLSTAVSVANESKIYTSDLLCGTVDGINAGTLKAMEKFKDSIKFAPDEISLELNETVKELAGIDSEYIEILRSLAATTQDPAKSELETILKRDYDNYLAKMVRISSDATAKLRESLEKVEFGDSYKEFSKIASEKLDELKKKGSKFLNDFDFDEKIESLKKEMAELDKNIRSKFSKNESTKELADRAFEASKDKVKKSKETSQSVPDSKDEVK</sequence>
<protein>
    <submittedName>
        <fullName evidence="2">Uncharacterized protein</fullName>
    </submittedName>
</protein>
<gene>
    <name evidence="2" type="ORF">IMC76_04155</name>
</gene>
<dbReference type="EMBL" id="CP063078">
    <property type="protein sequence ID" value="QOQ87996.1"/>
    <property type="molecule type" value="Genomic_DNA"/>
</dbReference>
<reference evidence="2 3" key="1">
    <citation type="submission" date="2020-10" db="EMBL/GenBank/DDBJ databases">
        <title>Campylobacter and Helicobacter PacBio genomes.</title>
        <authorList>
            <person name="Lane C."/>
        </authorList>
    </citation>
    <scope>NUCLEOTIDE SEQUENCE [LARGE SCALE GENOMIC DNA]</scope>
    <source>
        <strain evidence="2 3">2016D-0077</strain>
    </source>
</reference>
<accession>A0A7M1LJK4</accession>
<evidence type="ECO:0000313" key="2">
    <source>
        <dbReference type="EMBL" id="QOQ87996.1"/>
    </source>
</evidence>
<organism evidence="2 3">
    <name type="scientific">Campylobacter corcagiensis</name>
    <dbReference type="NCBI Taxonomy" id="1448857"/>
    <lineage>
        <taxon>Bacteria</taxon>
        <taxon>Pseudomonadati</taxon>
        <taxon>Campylobacterota</taxon>
        <taxon>Epsilonproteobacteria</taxon>
        <taxon>Campylobacterales</taxon>
        <taxon>Campylobacteraceae</taxon>
        <taxon>Campylobacter</taxon>
    </lineage>
</organism>
<name>A0A7M1LJK4_9BACT</name>
<dbReference type="AlphaFoldDB" id="A0A7M1LJK4"/>
<keyword evidence="3" id="KW-1185">Reference proteome</keyword>